<organism evidence="10 11">
    <name type="scientific">Collimonas arenae</name>
    <dbReference type="NCBI Taxonomy" id="279058"/>
    <lineage>
        <taxon>Bacteria</taxon>
        <taxon>Pseudomonadati</taxon>
        <taxon>Pseudomonadota</taxon>
        <taxon>Betaproteobacteria</taxon>
        <taxon>Burkholderiales</taxon>
        <taxon>Oxalobacteraceae</taxon>
        <taxon>Collimonas</taxon>
    </lineage>
</organism>
<sequence>MRLNHFVKAAILAMGSTVAVSSVMAAEITGAGASFPYPIYSKWAESYKGVTGNSLNYQSIGSGGGIKQIKAKTVDFGASDMPLKVEDLNADNLTQFPAIMGGVVPVVNLDGVTPGQIKLTGPLLAEIYLGKITKWNAPEITALNPGVKLPAADITVVYRADGSGTSFVFTSYLSKTSPDFKSVVGAGTAVKWPVGVGGKGNEGVSANVQKIKGSIGYVEYAYAKKNKLLHTQLKNRDGGFVQPDDETFKAAAAGADWAKTPGFAVDFTDAAGKTSWPITSASFILLHKTQADAAKAKEVLKFFAWAYKNGGASATELDYVAIPESVVKLVEESWKTQIKDNAGKAVW</sequence>
<dbReference type="NCBIfam" id="NF008171">
    <property type="entry name" value="PRK10918.1"/>
    <property type="match status" value="1"/>
</dbReference>
<dbReference type="InterPro" id="IPR050962">
    <property type="entry name" value="Phosphate-bind_PstS"/>
</dbReference>
<comment type="similarity">
    <text evidence="2 7">Belongs to the PstS family.</text>
</comment>
<dbReference type="HOGENOM" id="CLU_034528_1_0_4"/>
<evidence type="ECO:0000313" key="10">
    <source>
        <dbReference type="EMBL" id="AIY41241.1"/>
    </source>
</evidence>
<evidence type="ECO:0000256" key="7">
    <source>
        <dbReference type="PIRNR" id="PIRNR002756"/>
    </source>
</evidence>
<keyword evidence="5 7" id="KW-0813">Transport</keyword>
<keyword evidence="8" id="KW-0732">Signal</keyword>
<protein>
    <recommendedName>
        <fullName evidence="4 7">Phosphate-binding protein PstS</fullName>
    </recommendedName>
</protein>
<dbReference type="PANTHER" id="PTHR42996">
    <property type="entry name" value="PHOSPHATE-BINDING PROTEIN PSTS"/>
    <property type="match status" value="1"/>
</dbReference>
<dbReference type="STRING" id="279058.LT85_2083"/>
<keyword evidence="11" id="KW-1185">Reference proteome</keyword>
<evidence type="ECO:0000256" key="3">
    <source>
        <dbReference type="ARBA" id="ARBA00011529"/>
    </source>
</evidence>
<evidence type="ECO:0000313" key="11">
    <source>
        <dbReference type="Proteomes" id="UP000030302"/>
    </source>
</evidence>
<dbReference type="RefSeq" id="WP_038488242.1">
    <property type="nucleotide sequence ID" value="NZ_CP009962.1"/>
</dbReference>
<dbReference type="Gene3D" id="3.40.190.10">
    <property type="entry name" value="Periplasmic binding protein-like II"/>
    <property type="match status" value="2"/>
</dbReference>
<dbReference type="SUPFAM" id="SSF53850">
    <property type="entry name" value="Periplasmic binding protein-like II"/>
    <property type="match status" value="1"/>
</dbReference>
<reference evidence="11" key="1">
    <citation type="journal article" date="2014" name="Soil Biol. Biochem.">
        <title>Structure and function of bacterial communities in ageing soils: Insights from the Mendocino ecological staircase.</title>
        <authorList>
            <person name="Uroz S."/>
            <person name="Tech J.J."/>
            <person name="Sawaya N.A."/>
            <person name="Frey-Klett P."/>
            <person name="Leveau J.H.J."/>
        </authorList>
    </citation>
    <scope>NUCLEOTIDE SEQUENCE [LARGE SCALE GENOMIC DNA]</scope>
    <source>
        <strain evidence="11">Cal35</strain>
    </source>
</reference>
<evidence type="ECO:0000256" key="4">
    <source>
        <dbReference type="ARBA" id="ARBA00021889"/>
    </source>
</evidence>
<dbReference type="AlphaFoldDB" id="A0A0A1F9T8"/>
<evidence type="ECO:0000256" key="6">
    <source>
        <dbReference type="ARBA" id="ARBA00022592"/>
    </source>
</evidence>
<dbReference type="PANTHER" id="PTHR42996:SF1">
    <property type="entry name" value="PHOSPHATE-BINDING PROTEIN PSTS"/>
    <property type="match status" value="1"/>
</dbReference>
<evidence type="ECO:0000256" key="8">
    <source>
        <dbReference type="SAM" id="SignalP"/>
    </source>
</evidence>
<gene>
    <name evidence="10" type="primary">pstS</name>
    <name evidence="10" type="ORF">LT85_2083</name>
</gene>
<feature type="domain" description="PBP" evidence="9">
    <location>
        <begin position="26"/>
        <end position="304"/>
    </location>
</feature>
<dbReference type="GO" id="GO:0035435">
    <property type="term" value="P:phosphate ion transmembrane transport"/>
    <property type="evidence" value="ECO:0007669"/>
    <property type="project" value="InterPro"/>
</dbReference>
<proteinExistence type="inferred from homology"/>
<dbReference type="GO" id="GO:0042301">
    <property type="term" value="F:phosphate ion binding"/>
    <property type="evidence" value="ECO:0007669"/>
    <property type="project" value="InterPro"/>
</dbReference>
<dbReference type="Pfam" id="PF12849">
    <property type="entry name" value="PBP_like_2"/>
    <property type="match status" value="1"/>
</dbReference>
<evidence type="ECO:0000256" key="1">
    <source>
        <dbReference type="ARBA" id="ARBA00002841"/>
    </source>
</evidence>
<evidence type="ECO:0000256" key="2">
    <source>
        <dbReference type="ARBA" id="ARBA00008725"/>
    </source>
</evidence>
<dbReference type="GO" id="GO:0043190">
    <property type="term" value="C:ATP-binding cassette (ABC) transporter complex"/>
    <property type="evidence" value="ECO:0007669"/>
    <property type="project" value="InterPro"/>
</dbReference>
<accession>A0A0A1F9T8</accession>
<feature type="chain" id="PRO_5001974085" description="Phosphate-binding protein PstS" evidence="8">
    <location>
        <begin position="26"/>
        <end position="347"/>
    </location>
</feature>
<dbReference type="PIRSF" id="PIRSF002756">
    <property type="entry name" value="PstS"/>
    <property type="match status" value="1"/>
</dbReference>
<keyword evidence="6 7" id="KW-0592">Phosphate transport</keyword>
<dbReference type="InterPro" id="IPR005673">
    <property type="entry name" value="ABC_phos-bd_PstS"/>
</dbReference>
<dbReference type="OrthoDB" id="9801510at2"/>
<dbReference type="InterPro" id="IPR024370">
    <property type="entry name" value="PBP_domain"/>
</dbReference>
<comment type="function">
    <text evidence="1 7">Part of the ABC transporter complex PstSACB involved in phosphate import.</text>
</comment>
<dbReference type="NCBIfam" id="TIGR00975">
    <property type="entry name" value="3a0107s03"/>
    <property type="match status" value="1"/>
</dbReference>
<evidence type="ECO:0000256" key="5">
    <source>
        <dbReference type="ARBA" id="ARBA00022448"/>
    </source>
</evidence>
<dbReference type="EMBL" id="CP009962">
    <property type="protein sequence ID" value="AIY41241.1"/>
    <property type="molecule type" value="Genomic_DNA"/>
</dbReference>
<comment type="subunit">
    <text evidence="3 7">The complex is composed of two ATP-binding proteins (PstB), two transmembrane proteins (PstC and PstA) and a solute-binding protein (PstS).</text>
</comment>
<dbReference type="KEGG" id="care:LT85_2083"/>
<dbReference type="Proteomes" id="UP000030302">
    <property type="component" value="Chromosome"/>
</dbReference>
<dbReference type="CDD" id="cd13565">
    <property type="entry name" value="PBP2_PstS"/>
    <property type="match status" value="1"/>
</dbReference>
<feature type="signal peptide" evidence="8">
    <location>
        <begin position="1"/>
        <end position="25"/>
    </location>
</feature>
<evidence type="ECO:0000259" key="9">
    <source>
        <dbReference type="Pfam" id="PF12849"/>
    </source>
</evidence>
<name>A0A0A1F9T8_9BURK</name>